<name>A0A6M0RP50_9CYAN</name>
<feature type="transmembrane region" description="Helical" evidence="8">
    <location>
        <begin position="15"/>
        <end position="36"/>
    </location>
</feature>
<evidence type="ECO:0000313" key="9">
    <source>
        <dbReference type="EMBL" id="NEZ57946.1"/>
    </source>
</evidence>
<keyword evidence="7" id="KW-0813">Transport</keyword>
<comment type="caution">
    <text evidence="9">The sequence shown here is derived from an EMBL/GenBank/DDBJ whole genome shotgun (WGS) entry which is preliminary data.</text>
</comment>
<dbReference type="GO" id="GO:0015031">
    <property type="term" value="P:protein transport"/>
    <property type="evidence" value="ECO:0007669"/>
    <property type="project" value="UniProtKB-KW"/>
</dbReference>
<keyword evidence="7" id="KW-0653">Protein transport</keyword>
<evidence type="ECO:0000256" key="4">
    <source>
        <dbReference type="ARBA" id="ARBA00022692"/>
    </source>
</evidence>
<dbReference type="PANTHER" id="PTHR30558">
    <property type="entry name" value="EXBD MEMBRANE COMPONENT OF PMF-DRIVEN MACROMOLECULE IMPORT SYSTEM"/>
    <property type="match status" value="1"/>
</dbReference>
<dbReference type="PANTHER" id="PTHR30558:SF3">
    <property type="entry name" value="BIOPOLYMER TRANSPORT PROTEIN EXBD-RELATED"/>
    <property type="match status" value="1"/>
</dbReference>
<dbReference type="Proteomes" id="UP000481033">
    <property type="component" value="Unassembled WGS sequence"/>
</dbReference>
<dbReference type="AlphaFoldDB" id="A0A6M0RP50"/>
<keyword evidence="6 8" id="KW-0472">Membrane</keyword>
<dbReference type="EMBL" id="QXHD01000004">
    <property type="protein sequence ID" value="NEZ57946.1"/>
    <property type="molecule type" value="Genomic_DNA"/>
</dbReference>
<organism evidence="9 10">
    <name type="scientific">Adonisia turfae CCMR0081</name>
    <dbReference type="NCBI Taxonomy" id="2292702"/>
    <lineage>
        <taxon>Bacteria</taxon>
        <taxon>Bacillati</taxon>
        <taxon>Cyanobacteriota</taxon>
        <taxon>Adonisia</taxon>
        <taxon>Adonisia turfae</taxon>
    </lineage>
</organism>
<protein>
    <submittedName>
        <fullName evidence="9">Biopolymer transporter ExbD</fullName>
    </submittedName>
</protein>
<evidence type="ECO:0000256" key="8">
    <source>
        <dbReference type="SAM" id="Phobius"/>
    </source>
</evidence>
<evidence type="ECO:0000256" key="6">
    <source>
        <dbReference type="ARBA" id="ARBA00023136"/>
    </source>
</evidence>
<keyword evidence="5 8" id="KW-1133">Transmembrane helix</keyword>
<keyword evidence="10" id="KW-1185">Reference proteome</keyword>
<dbReference type="GO" id="GO:0022857">
    <property type="term" value="F:transmembrane transporter activity"/>
    <property type="evidence" value="ECO:0007669"/>
    <property type="project" value="InterPro"/>
</dbReference>
<reference evidence="9 10" key="1">
    <citation type="journal article" date="2020" name="Microb. Ecol.">
        <title>Ecogenomics of the Marine Benthic Filamentous Cyanobacterium Adonisia.</title>
        <authorList>
            <person name="Walter J.M."/>
            <person name="Coutinho F.H."/>
            <person name="Leomil L."/>
            <person name="Hargreaves P.I."/>
            <person name="Campeao M.E."/>
            <person name="Vieira V.V."/>
            <person name="Silva B.S."/>
            <person name="Fistarol G.O."/>
            <person name="Salomon P.S."/>
            <person name="Sawabe T."/>
            <person name="Mino S."/>
            <person name="Hosokawa M."/>
            <person name="Miyashita H."/>
            <person name="Maruyama F."/>
            <person name="van Verk M.C."/>
            <person name="Dutilh B.E."/>
            <person name="Thompson C.C."/>
            <person name="Thompson F.L."/>
        </authorList>
    </citation>
    <scope>NUCLEOTIDE SEQUENCE [LARGE SCALE GENOMIC DNA]</scope>
    <source>
        <strain evidence="9 10">CCMR0081</strain>
    </source>
</reference>
<dbReference type="Gene3D" id="3.30.420.270">
    <property type="match status" value="1"/>
</dbReference>
<sequence length="133" mass="14039">MHLPPDEESRLTINIVPMIDVVFAILAFFILSTLYLTRAEGLPVTLPTATTSVSQDEAALTLTITAEGALFLGDEPVTLEALPADVQALIAPGQPAMVTIRADAATPHGQVVAVMDRIRNLAGVRLGIATQQP</sequence>
<proteinExistence type="inferred from homology"/>
<dbReference type="Pfam" id="PF02472">
    <property type="entry name" value="ExbD"/>
    <property type="match status" value="1"/>
</dbReference>
<comment type="subcellular location">
    <subcellularLocation>
        <location evidence="1">Cell membrane</location>
        <topology evidence="1">Single-pass membrane protein</topology>
    </subcellularLocation>
    <subcellularLocation>
        <location evidence="7">Cell membrane</location>
        <topology evidence="7">Single-pass type II membrane protein</topology>
    </subcellularLocation>
</comment>
<comment type="similarity">
    <text evidence="2 7">Belongs to the ExbD/TolR family.</text>
</comment>
<keyword evidence="4 7" id="KW-0812">Transmembrane</keyword>
<dbReference type="GO" id="GO:0005886">
    <property type="term" value="C:plasma membrane"/>
    <property type="evidence" value="ECO:0007669"/>
    <property type="project" value="UniProtKB-SubCell"/>
</dbReference>
<keyword evidence="3" id="KW-1003">Cell membrane</keyword>
<gene>
    <name evidence="9" type="ORF">DXZ20_20320</name>
</gene>
<evidence type="ECO:0000313" key="10">
    <source>
        <dbReference type="Proteomes" id="UP000481033"/>
    </source>
</evidence>
<evidence type="ECO:0000256" key="5">
    <source>
        <dbReference type="ARBA" id="ARBA00022989"/>
    </source>
</evidence>
<evidence type="ECO:0000256" key="2">
    <source>
        <dbReference type="ARBA" id="ARBA00005811"/>
    </source>
</evidence>
<evidence type="ECO:0000256" key="3">
    <source>
        <dbReference type="ARBA" id="ARBA00022475"/>
    </source>
</evidence>
<evidence type="ECO:0000256" key="1">
    <source>
        <dbReference type="ARBA" id="ARBA00004162"/>
    </source>
</evidence>
<accession>A0A6M0RP50</accession>
<evidence type="ECO:0000256" key="7">
    <source>
        <dbReference type="RuleBase" id="RU003879"/>
    </source>
</evidence>
<dbReference type="InterPro" id="IPR003400">
    <property type="entry name" value="ExbD"/>
</dbReference>